<accession>A0ABN9RW53</accession>
<dbReference type="SUPFAM" id="SSF81324">
    <property type="entry name" value="Voltage-gated potassium channels"/>
    <property type="match status" value="1"/>
</dbReference>
<proteinExistence type="predicted"/>
<dbReference type="PANTHER" id="PTHR10037:SF62">
    <property type="entry name" value="SODIUM CHANNEL PROTEIN 60E"/>
    <property type="match status" value="1"/>
</dbReference>
<dbReference type="InterPro" id="IPR043203">
    <property type="entry name" value="VGCC_Ca_Na"/>
</dbReference>
<evidence type="ECO:0000313" key="9">
    <source>
        <dbReference type="Proteomes" id="UP001189429"/>
    </source>
</evidence>
<gene>
    <name evidence="8" type="ORF">PCOR1329_LOCUS24231</name>
</gene>
<comment type="caution">
    <text evidence="8">The sequence shown here is derived from an EMBL/GenBank/DDBJ whole genome shotgun (WGS) entry which is preliminary data.</text>
</comment>
<dbReference type="Gene3D" id="1.10.287.70">
    <property type="match status" value="1"/>
</dbReference>
<organism evidence="8 9">
    <name type="scientific">Prorocentrum cordatum</name>
    <dbReference type="NCBI Taxonomy" id="2364126"/>
    <lineage>
        <taxon>Eukaryota</taxon>
        <taxon>Sar</taxon>
        <taxon>Alveolata</taxon>
        <taxon>Dinophyceae</taxon>
        <taxon>Prorocentrales</taxon>
        <taxon>Prorocentraceae</taxon>
        <taxon>Prorocentrum</taxon>
    </lineage>
</organism>
<keyword evidence="4 6" id="KW-0472">Membrane</keyword>
<feature type="domain" description="Ion transport" evidence="7">
    <location>
        <begin position="183"/>
        <end position="405"/>
    </location>
</feature>
<reference evidence="8" key="1">
    <citation type="submission" date="2023-10" db="EMBL/GenBank/DDBJ databases">
        <authorList>
            <person name="Chen Y."/>
            <person name="Shah S."/>
            <person name="Dougan E. K."/>
            <person name="Thang M."/>
            <person name="Chan C."/>
        </authorList>
    </citation>
    <scope>NUCLEOTIDE SEQUENCE [LARGE SCALE GENOMIC DNA]</scope>
</reference>
<sequence length="533" mass="58192">MSPQMSAVEPAVAPALSAESMFGRMCTPAFYASAPSSASNSPRRLAVRSSPSSGGEGEGVPTVGGSFSMRSSQGSGQRAPPAGKGAPAGARARAGTPGRSVAGQMLARARRPRLAGRSGSLDGGPARLGSSDGARARIPHQCPTLTEQRRFKAAVRRTEVNMRVNLPMPEDDAFLIRVVRSRGFSIGIAVLILFSTVMIGVETQLLSSLSSQEESSSEQLVSALSVTNYALTLLFTAELVVRLYAFRFDFFVHERVWNFFDVIILVLALAEVALEIVVKAVSGTRGDMFGAAGGSAKVLRLFRLTRLLRLVRTIRQLKPLRLLLHSLFCAGKSVFWALLLLFIIVYSFGVILTQAVTEHTESGTRVEDELLMDYYGNLYRSMLSLWWAVSGGISWNELTEPLERTGSSLWVALSPRMTSRCSTHCPRHGVGFCQNAIEGAQQDLELTIESQLREKQVYADRLRLLFEEMNECSTDRSEGLTAAEINFQLAKPKVQSWFKSPWTLTRNRLGSCSRSSTQRSLVVSLSRISLKGA</sequence>
<dbReference type="InterPro" id="IPR005821">
    <property type="entry name" value="Ion_trans_dom"/>
</dbReference>
<keyword evidence="2 6" id="KW-0812">Transmembrane</keyword>
<name>A0ABN9RW53_9DINO</name>
<feature type="transmembrane region" description="Helical" evidence="6">
    <location>
        <begin position="221"/>
        <end position="244"/>
    </location>
</feature>
<dbReference type="Gene3D" id="1.20.120.350">
    <property type="entry name" value="Voltage-gated potassium channels. Chain C"/>
    <property type="match status" value="1"/>
</dbReference>
<feature type="compositionally biased region" description="Low complexity" evidence="5">
    <location>
        <begin position="49"/>
        <end position="66"/>
    </location>
</feature>
<evidence type="ECO:0000256" key="6">
    <source>
        <dbReference type="SAM" id="Phobius"/>
    </source>
</evidence>
<feature type="region of interest" description="Disordered" evidence="5">
    <location>
        <begin position="31"/>
        <end position="137"/>
    </location>
</feature>
<keyword evidence="3 6" id="KW-1133">Transmembrane helix</keyword>
<evidence type="ECO:0000313" key="8">
    <source>
        <dbReference type="EMBL" id="CAK0823573.1"/>
    </source>
</evidence>
<dbReference type="Pfam" id="PF00520">
    <property type="entry name" value="Ion_trans"/>
    <property type="match status" value="1"/>
</dbReference>
<dbReference type="Proteomes" id="UP001189429">
    <property type="component" value="Unassembled WGS sequence"/>
</dbReference>
<dbReference type="PANTHER" id="PTHR10037">
    <property type="entry name" value="VOLTAGE-GATED CATION CHANNEL CALCIUM AND SODIUM"/>
    <property type="match status" value="1"/>
</dbReference>
<dbReference type="EMBL" id="CAUYUJ010008324">
    <property type="protein sequence ID" value="CAK0823573.1"/>
    <property type="molecule type" value="Genomic_DNA"/>
</dbReference>
<evidence type="ECO:0000256" key="1">
    <source>
        <dbReference type="ARBA" id="ARBA00004141"/>
    </source>
</evidence>
<feature type="compositionally biased region" description="Low complexity" evidence="5">
    <location>
        <begin position="78"/>
        <end position="99"/>
    </location>
</feature>
<evidence type="ECO:0000256" key="4">
    <source>
        <dbReference type="ARBA" id="ARBA00023136"/>
    </source>
</evidence>
<feature type="transmembrane region" description="Helical" evidence="6">
    <location>
        <begin position="256"/>
        <end position="278"/>
    </location>
</feature>
<feature type="transmembrane region" description="Helical" evidence="6">
    <location>
        <begin position="322"/>
        <end position="348"/>
    </location>
</feature>
<evidence type="ECO:0000256" key="3">
    <source>
        <dbReference type="ARBA" id="ARBA00022989"/>
    </source>
</evidence>
<evidence type="ECO:0000256" key="2">
    <source>
        <dbReference type="ARBA" id="ARBA00022692"/>
    </source>
</evidence>
<feature type="transmembrane region" description="Helical" evidence="6">
    <location>
        <begin position="183"/>
        <end position="201"/>
    </location>
</feature>
<dbReference type="InterPro" id="IPR027359">
    <property type="entry name" value="Volt_channel_dom_sf"/>
</dbReference>
<keyword evidence="9" id="KW-1185">Reference proteome</keyword>
<evidence type="ECO:0000259" key="7">
    <source>
        <dbReference type="Pfam" id="PF00520"/>
    </source>
</evidence>
<comment type="subcellular location">
    <subcellularLocation>
        <location evidence="1">Membrane</location>
        <topology evidence="1">Multi-pass membrane protein</topology>
    </subcellularLocation>
</comment>
<evidence type="ECO:0000256" key="5">
    <source>
        <dbReference type="SAM" id="MobiDB-lite"/>
    </source>
</evidence>
<protein>
    <recommendedName>
        <fullName evidence="7">Ion transport domain-containing protein</fullName>
    </recommendedName>
</protein>
<feature type="compositionally biased region" description="Low complexity" evidence="5">
    <location>
        <begin position="31"/>
        <end position="42"/>
    </location>
</feature>